<dbReference type="CDD" id="cd18997">
    <property type="entry name" value="LGIC_ECD_nAChR"/>
    <property type="match status" value="1"/>
</dbReference>
<dbReference type="PROSITE" id="PS00236">
    <property type="entry name" value="NEUROTR_ION_CHANNEL"/>
    <property type="match status" value="1"/>
</dbReference>
<keyword evidence="13" id="KW-0628">Postsynaptic cell membrane</keyword>
<dbReference type="GO" id="GO:0004888">
    <property type="term" value="F:transmembrane signaling receptor activity"/>
    <property type="evidence" value="ECO:0007669"/>
    <property type="project" value="InterPro"/>
</dbReference>
<dbReference type="GO" id="GO:0045211">
    <property type="term" value="C:postsynaptic membrane"/>
    <property type="evidence" value="ECO:0007669"/>
    <property type="project" value="UniProtKB-SubCell"/>
</dbReference>
<evidence type="ECO:0000256" key="11">
    <source>
        <dbReference type="ARBA" id="ARBA00023170"/>
    </source>
</evidence>
<comment type="function">
    <text evidence="1">After binding acetylcholine, the AChR responds by an extensive change in conformation that affects all subunits and leads to opening of an ion-conducting channel across the plasma membrane.</text>
</comment>
<evidence type="ECO:0000256" key="3">
    <source>
        <dbReference type="ARBA" id="ARBA00022448"/>
    </source>
</evidence>
<dbReference type="Gene3D" id="1.20.58.390">
    <property type="entry name" value="Neurotransmitter-gated ion-channel transmembrane domain"/>
    <property type="match status" value="1"/>
</dbReference>
<dbReference type="Proteomes" id="UP000677054">
    <property type="component" value="Unassembled WGS sequence"/>
</dbReference>
<evidence type="ECO:0000256" key="13">
    <source>
        <dbReference type="ARBA" id="ARBA00023257"/>
    </source>
</evidence>
<feature type="transmembrane region" description="Helical" evidence="17">
    <location>
        <begin position="563"/>
        <end position="585"/>
    </location>
</feature>
<feature type="region of interest" description="Disordered" evidence="18">
    <location>
        <begin position="186"/>
        <end position="208"/>
    </location>
</feature>
<keyword evidence="14" id="KW-1071">Ligand-gated ion channel</keyword>
<evidence type="ECO:0000256" key="9">
    <source>
        <dbReference type="ARBA" id="ARBA00023136"/>
    </source>
</evidence>
<keyword evidence="11" id="KW-0675">Receptor</keyword>
<dbReference type="OrthoDB" id="6380532at2759"/>
<gene>
    <name evidence="21" type="ORF">DSTB1V02_LOCUS7461</name>
</gene>
<dbReference type="CDD" id="cd19051">
    <property type="entry name" value="LGIC_TM_cation"/>
    <property type="match status" value="1"/>
</dbReference>
<evidence type="ECO:0000256" key="17">
    <source>
        <dbReference type="RuleBase" id="RU000687"/>
    </source>
</evidence>
<accession>A0A7R9A480</accession>
<keyword evidence="6 17" id="KW-1133">Transmembrane helix</keyword>
<feature type="domain" description="Neurotransmitter-gated ion-channel ligand-binding" evidence="19">
    <location>
        <begin position="268"/>
        <end position="473"/>
    </location>
</feature>
<feature type="compositionally biased region" description="Basic and acidic residues" evidence="18">
    <location>
        <begin position="673"/>
        <end position="688"/>
    </location>
</feature>
<evidence type="ECO:0000256" key="10">
    <source>
        <dbReference type="ARBA" id="ARBA00023157"/>
    </source>
</evidence>
<dbReference type="EMBL" id="CAJPEV010001520">
    <property type="protein sequence ID" value="CAG0893111.1"/>
    <property type="molecule type" value="Genomic_DNA"/>
</dbReference>
<dbReference type="InterPro" id="IPR002394">
    <property type="entry name" value="Nicotinic_acetylcholine_rcpt"/>
</dbReference>
<keyword evidence="3 17" id="KW-0813">Transport</keyword>
<keyword evidence="5 17" id="KW-0812">Transmembrane</keyword>
<feature type="region of interest" description="Disordered" evidence="18">
    <location>
        <begin position="673"/>
        <end position="695"/>
    </location>
</feature>
<sequence length="733" mass="83248">MDIAQLLQLHTQDLEWIELDDILEDLWEKRILDRGTHADDIKNKGSFKEKVSYLQETLSPKGEYGVHAFIESLREKGHRSLAARMTIARGDRPTSPRGFVQAKWDFLLDHLRDDKLAMPLLEAGILSLEDLDDIRTPLKELERNRILLMKLPGRVNKNNFEDFLRVLDIAGLDTVSKELQTQWEASTGVPEKAPGSNGAKPTSFPPAACLPESRPAAPVLEGIRLVRPSSRCLVELEVLVGIKMQTWHLAFLIACNEMLSEGSKEEIRLRKALFTDYPMVRPIDDPNLPLVVGVRLGLFQIIELDERNQALSTRVEVIERWNDTYINWNPEEFGGIRQIIVPINNIWIPDIILYNSVSTNYRERQLRTNAIVSHKGEVTLLTAAVFCSFCNVDVKYFPFDVQTCKMRFMTLTYDHTQIRLQTDHDPSIDLLSYAENDEFRLTSYKAEERIDPDPCCDEDFSVVLYSIRIQRRPGFFFLNYILPMMIINVMGSSLLCTTAIAMKLGELKTSLHVIPALLSFLMPCESGEKVTLGISAMLNMVIILMGLRDVLPPTENTPLIGKFYCACVFLVAVEVMLNIFTLYLYHLRGVRPLPQAMQTLCRVLARRHAYAMLIVLQSALIQAKGRTDGGEMHKMVSRRPSAKSATEESIRMEPVSEIDAKLSRLLSLLESREKREMERESKHGKAGEGEGGDGNELENWRTVSRILDRFFLNLFFFLNVGFSAGILLSSPGD</sequence>
<evidence type="ECO:0000256" key="2">
    <source>
        <dbReference type="ARBA" id="ARBA00009237"/>
    </source>
</evidence>
<dbReference type="Pfam" id="PF02932">
    <property type="entry name" value="Neur_chan_memb"/>
    <property type="match status" value="1"/>
</dbReference>
<keyword evidence="12" id="KW-0325">Glycoprotein</keyword>
<protein>
    <submittedName>
        <fullName evidence="21">Uncharacterized protein</fullName>
    </submittedName>
</protein>
<evidence type="ECO:0000256" key="16">
    <source>
        <dbReference type="ARBA" id="ARBA00034104"/>
    </source>
</evidence>
<dbReference type="Gene3D" id="2.70.170.10">
    <property type="entry name" value="Neurotransmitter-gated ion-channel ligand-binding domain"/>
    <property type="match status" value="1"/>
</dbReference>
<keyword evidence="22" id="KW-1185">Reference proteome</keyword>
<feature type="transmembrane region" description="Helical" evidence="17">
    <location>
        <begin position="477"/>
        <end position="502"/>
    </location>
</feature>
<evidence type="ECO:0000256" key="7">
    <source>
        <dbReference type="ARBA" id="ARBA00023018"/>
    </source>
</evidence>
<dbReference type="PRINTS" id="PR00252">
    <property type="entry name" value="NRIONCHANNEL"/>
</dbReference>
<dbReference type="SUPFAM" id="SSF90112">
    <property type="entry name" value="Neurotransmitter-gated ion-channel transmembrane pore"/>
    <property type="match status" value="1"/>
</dbReference>
<dbReference type="InterPro" id="IPR036719">
    <property type="entry name" value="Neuro-gated_channel_TM_sf"/>
</dbReference>
<evidence type="ECO:0000256" key="15">
    <source>
        <dbReference type="ARBA" id="ARBA00023303"/>
    </source>
</evidence>
<evidence type="ECO:0000256" key="12">
    <source>
        <dbReference type="ARBA" id="ARBA00023180"/>
    </source>
</evidence>
<evidence type="ECO:0000256" key="4">
    <source>
        <dbReference type="ARBA" id="ARBA00022475"/>
    </source>
</evidence>
<dbReference type="GO" id="GO:0022848">
    <property type="term" value="F:acetylcholine-gated monoatomic cation-selective channel activity"/>
    <property type="evidence" value="ECO:0007669"/>
    <property type="project" value="InterPro"/>
</dbReference>
<keyword evidence="7" id="KW-0770">Synapse</keyword>
<dbReference type="InterPro" id="IPR011029">
    <property type="entry name" value="DEATH-like_dom_sf"/>
</dbReference>
<dbReference type="InterPro" id="IPR038050">
    <property type="entry name" value="Neuro_actylchol_rec"/>
</dbReference>
<evidence type="ECO:0000313" key="21">
    <source>
        <dbReference type="EMBL" id="CAD7247636.1"/>
    </source>
</evidence>
<comment type="subcellular location">
    <subcellularLocation>
        <location evidence="16">Postsynaptic cell membrane</location>
        <topology evidence="16">Multi-pass membrane protein</topology>
    </subcellularLocation>
</comment>
<feature type="transmembrane region" description="Helical" evidence="17">
    <location>
        <begin position="530"/>
        <end position="551"/>
    </location>
</feature>
<keyword evidence="4" id="KW-1003">Cell membrane</keyword>
<feature type="transmembrane region" description="Helical" evidence="17">
    <location>
        <begin position="710"/>
        <end position="728"/>
    </location>
</feature>
<dbReference type="InterPro" id="IPR036734">
    <property type="entry name" value="Neur_chan_lig-bd_sf"/>
</dbReference>
<dbReference type="InterPro" id="IPR006202">
    <property type="entry name" value="Neur_chan_lig-bd"/>
</dbReference>
<proteinExistence type="inferred from homology"/>
<dbReference type="CDD" id="cd01671">
    <property type="entry name" value="CARD"/>
    <property type="match status" value="2"/>
</dbReference>
<evidence type="ECO:0000256" key="18">
    <source>
        <dbReference type="SAM" id="MobiDB-lite"/>
    </source>
</evidence>
<dbReference type="InterPro" id="IPR006029">
    <property type="entry name" value="Neurotrans-gated_channel_TM"/>
</dbReference>
<name>A0A7R9A480_9CRUS</name>
<evidence type="ECO:0000313" key="22">
    <source>
        <dbReference type="Proteomes" id="UP000677054"/>
    </source>
</evidence>
<dbReference type="AlphaFoldDB" id="A0A7R9A480"/>
<keyword evidence="8 17" id="KW-0406">Ion transport</keyword>
<dbReference type="SUPFAM" id="SSF63712">
    <property type="entry name" value="Nicotinic receptor ligand binding domain-like"/>
    <property type="match status" value="1"/>
</dbReference>
<evidence type="ECO:0000256" key="14">
    <source>
        <dbReference type="ARBA" id="ARBA00023286"/>
    </source>
</evidence>
<evidence type="ECO:0000259" key="20">
    <source>
        <dbReference type="Pfam" id="PF02932"/>
    </source>
</evidence>
<organism evidence="21">
    <name type="scientific">Darwinula stevensoni</name>
    <dbReference type="NCBI Taxonomy" id="69355"/>
    <lineage>
        <taxon>Eukaryota</taxon>
        <taxon>Metazoa</taxon>
        <taxon>Ecdysozoa</taxon>
        <taxon>Arthropoda</taxon>
        <taxon>Crustacea</taxon>
        <taxon>Oligostraca</taxon>
        <taxon>Ostracoda</taxon>
        <taxon>Podocopa</taxon>
        <taxon>Podocopida</taxon>
        <taxon>Darwinulocopina</taxon>
        <taxon>Darwinuloidea</taxon>
        <taxon>Darwinulidae</taxon>
        <taxon>Darwinula</taxon>
    </lineage>
</organism>
<dbReference type="EMBL" id="LR901037">
    <property type="protein sequence ID" value="CAD7247636.1"/>
    <property type="molecule type" value="Genomic_DNA"/>
</dbReference>
<reference evidence="21" key="1">
    <citation type="submission" date="2020-11" db="EMBL/GenBank/DDBJ databases">
        <authorList>
            <person name="Tran Van P."/>
        </authorList>
    </citation>
    <scope>NUCLEOTIDE SEQUENCE</scope>
</reference>
<dbReference type="SUPFAM" id="SSF47986">
    <property type="entry name" value="DEATH domain"/>
    <property type="match status" value="2"/>
</dbReference>
<keyword evidence="15 17" id="KW-0407">Ion channel</keyword>
<evidence type="ECO:0000256" key="6">
    <source>
        <dbReference type="ARBA" id="ARBA00022989"/>
    </source>
</evidence>
<dbReference type="FunFam" id="2.70.170.10:FF:000028">
    <property type="entry name" value="AcetylCholine Receptor"/>
    <property type="match status" value="1"/>
</dbReference>
<keyword evidence="9 17" id="KW-0472">Membrane</keyword>
<dbReference type="PANTHER" id="PTHR18945">
    <property type="entry name" value="NEUROTRANSMITTER GATED ION CHANNEL"/>
    <property type="match status" value="1"/>
</dbReference>
<evidence type="ECO:0000259" key="19">
    <source>
        <dbReference type="Pfam" id="PF02931"/>
    </source>
</evidence>
<dbReference type="InterPro" id="IPR018000">
    <property type="entry name" value="Neurotransmitter_ion_chnl_CS"/>
</dbReference>
<keyword evidence="10" id="KW-1015">Disulfide bond</keyword>
<comment type="similarity">
    <text evidence="2">Belongs to the ligand-gated ion channel (TC 1.A.9) family. Acetylcholine receptor (TC 1.A.9.1) subfamily.</text>
</comment>
<evidence type="ECO:0000256" key="8">
    <source>
        <dbReference type="ARBA" id="ARBA00023065"/>
    </source>
</evidence>
<feature type="domain" description="Neurotransmitter-gated ion-channel transmembrane" evidence="20">
    <location>
        <begin position="515"/>
        <end position="726"/>
    </location>
</feature>
<evidence type="ECO:0000256" key="5">
    <source>
        <dbReference type="ARBA" id="ARBA00022692"/>
    </source>
</evidence>
<dbReference type="Pfam" id="PF02931">
    <property type="entry name" value="Neur_chan_LBD"/>
    <property type="match status" value="1"/>
</dbReference>
<dbReference type="InterPro" id="IPR006201">
    <property type="entry name" value="Neur_channel"/>
</dbReference>
<dbReference type="PRINTS" id="PR00254">
    <property type="entry name" value="NICOTINICR"/>
</dbReference>
<evidence type="ECO:0000256" key="1">
    <source>
        <dbReference type="ARBA" id="ARBA00003328"/>
    </source>
</evidence>
<dbReference type="Gene3D" id="1.10.533.10">
    <property type="entry name" value="Death Domain, Fas"/>
    <property type="match status" value="2"/>
</dbReference>